<dbReference type="PANTHER" id="PTHR37953">
    <property type="entry name" value="UPF0127 PROTEIN MJ1496"/>
    <property type="match status" value="1"/>
</dbReference>
<dbReference type="RefSeq" id="WP_386115346.1">
    <property type="nucleotide sequence ID" value="NZ_JBHTKM010000048.1"/>
</dbReference>
<comment type="caution">
    <text evidence="2">The sequence shown here is derived from an EMBL/GenBank/DDBJ whole genome shotgun (WGS) entry which is preliminary data.</text>
</comment>
<keyword evidence="1" id="KW-0732">Signal</keyword>
<name>A0ABW3KSE8_9FLAO</name>
<protein>
    <submittedName>
        <fullName evidence="2">DUF192 domain-containing protein</fullName>
    </submittedName>
</protein>
<accession>A0ABW3KSE8</accession>
<evidence type="ECO:0000313" key="2">
    <source>
        <dbReference type="EMBL" id="MFD1015533.1"/>
    </source>
</evidence>
<sequence length="165" mass="18563">MPSSSFIKTLLLFIVLGSFASCKEDQQRTKTDKVVVSFKKEGTLHLKKAETAEVIKTLAIEVADDDYSIQTGLMYRTSLETNQGMLFIFPDEQMRNFYMKNTKIPLDIIYINKAKTIVSIQKQAQPMDLTSLPSEAPATYVLEINGGLSDSWGLQIGDRIDFDLL</sequence>
<dbReference type="InterPro" id="IPR003795">
    <property type="entry name" value="DUF192"/>
</dbReference>
<organism evidence="2 3">
    <name type="scientific">Winogradskyella rapida</name>
    <dbReference type="NCBI Taxonomy" id="549701"/>
    <lineage>
        <taxon>Bacteria</taxon>
        <taxon>Pseudomonadati</taxon>
        <taxon>Bacteroidota</taxon>
        <taxon>Flavobacteriia</taxon>
        <taxon>Flavobacteriales</taxon>
        <taxon>Flavobacteriaceae</taxon>
        <taxon>Winogradskyella</taxon>
    </lineage>
</organism>
<dbReference type="InterPro" id="IPR038695">
    <property type="entry name" value="Saro_0823-like_sf"/>
</dbReference>
<evidence type="ECO:0000313" key="3">
    <source>
        <dbReference type="Proteomes" id="UP001597086"/>
    </source>
</evidence>
<keyword evidence="3" id="KW-1185">Reference proteome</keyword>
<proteinExistence type="predicted"/>
<gene>
    <name evidence="2" type="ORF">ACFQ13_06355</name>
</gene>
<dbReference type="PANTHER" id="PTHR37953:SF1">
    <property type="entry name" value="UPF0127 PROTEIN MJ1496"/>
    <property type="match status" value="1"/>
</dbReference>
<dbReference type="Proteomes" id="UP001597086">
    <property type="component" value="Unassembled WGS sequence"/>
</dbReference>
<feature type="signal peptide" evidence="1">
    <location>
        <begin position="1"/>
        <end position="20"/>
    </location>
</feature>
<dbReference type="Gene3D" id="2.60.120.1140">
    <property type="entry name" value="Protein of unknown function DUF192"/>
    <property type="match status" value="1"/>
</dbReference>
<feature type="chain" id="PRO_5046558135" evidence="1">
    <location>
        <begin position="21"/>
        <end position="165"/>
    </location>
</feature>
<evidence type="ECO:0000256" key="1">
    <source>
        <dbReference type="SAM" id="SignalP"/>
    </source>
</evidence>
<dbReference type="Pfam" id="PF02643">
    <property type="entry name" value="DUF192"/>
    <property type="match status" value="1"/>
</dbReference>
<dbReference type="EMBL" id="JBHTKM010000048">
    <property type="protein sequence ID" value="MFD1015533.1"/>
    <property type="molecule type" value="Genomic_DNA"/>
</dbReference>
<reference evidence="3" key="1">
    <citation type="journal article" date="2019" name="Int. J. Syst. Evol. Microbiol.">
        <title>The Global Catalogue of Microorganisms (GCM) 10K type strain sequencing project: providing services to taxonomists for standard genome sequencing and annotation.</title>
        <authorList>
            <consortium name="The Broad Institute Genomics Platform"/>
            <consortium name="The Broad Institute Genome Sequencing Center for Infectious Disease"/>
            <person name="Wu L."/>
            <person name="Ma J."/>
        </authorList>
    </citation>
    <scope>NUCLEOTIDE SEQUENCE [LARGE SCALE GENOMIC DNA]</scope>
    <source>
        <strain evidence="3">CCUG 56098</strain>
    </source>
</reference>